<evidence type="ECO:0000313" key="3">
    <source>
        <dbReference type="EMBL" id="GAA1880246.1"/>
    </source>
</evidence>
<evidence type="ECO:0000313" key="4">
    <source>
        <dbReference type="Proteomes" id="UP001500449"/>
    </source>
</evidence>
<organism evidence="3 4">
    <name type="scientific">Pseudonocardia ailaonensis</name>
    <dbReference type="NCBI Taxonomy" id="367279"/>
    <lineage>
        <taxon>Bacteria</taxon>
        <taxon>Bacillati</taxon>
        <taxon>Actinomycetota</taxon>
        <taxon>Actinomycetes</taxon>
        <taxon>Pseudonocardiales</taxon>
        <taxon>Pseudonocardiaceae</taxon>
        <taxon>Pseudonocardia</taxon>
    </lineage>
</organism>
<gene>
    <name evidence="3" type="ORF">GCM10009836_71910</name>
</gene>
<feature type="region of interest" description="Disordered" evidence="1">
    <location>
        <begin position="554"/>
        <end position="575"/>
    </location>
</feature>
<name>A0ABN2NPF6_9PSEU</name>
<dbReference type="Pfam" id="PF07969">
    <property type="entry name" value="Amidohydro_3"/>
    <property type="match status" value="1"/>
</dbReference>
<evidence type="ECO:0000256" key="1">
    <source>
        <dbReference type="SAM" id="MobiDB-lite"/>
    </source>
</evidence>
<dbReference type="InterPro" id="IPR011059">
    <property type="entry name" value="Metal-dep_hydrolase_composite"/>
</dbReference>
<dbReference type="PANTHER" id="PTHR11647:SF1">
    <property type="entry name" value="COLLAPSIN RESPONSE MEDIATOR PROTEIN"/>
    <property type="match status" value="1"/>
</dbReference>
<dbReference type="InterPro" id="IPR050378">
    <property type="entry name" value="Metallo-dep_Hydrolases_sf"/>
</dbReference>
<feature type="compositionally biased region" description="Basic residues" evidence="1">
    <location>
        <begin position="564"/>
        <end position="575"/>
    </location>
</feature>
<feature type="domain" description="Amidohydrolase 3" evidence="2">
    <location>
        <begin position="46"/>
        <end position="549"/>
    </location>
</feature>
<dbReference type="CDD" id="cd01297">
    <property type="entry name" value="D-aminoacylase"/>
    <property type="match status" value="1"/>
</dbReference>
<dbReference type="InterPro" id="IPR013108">
    <property type="entry name" value="Amidohydro_3"/>
</dbReference>
<protein>
    <submittedName>
        <fullName evidence="3">Amidohydrolase family protein</fullName>
    </submittedName>
</protein>
<dbReference type="Proteomes" id="UP001500449">
    <property type="component" value="Unassembled WGS sequence"/>
</dbReference>
<dbReference type="SUPFAM" id="SSF51338">
    <property type="entry name" value="Composite domain of metallo-dependent hydrolases"/>
    <property type="match status" value="1"/>
</dbReference>
<dbReference type="Gene3D" id="2.30.40.10">
    <property type="entry name" value="Urease, subunit C, domain 1"/>
    <property type="match status" value="1"/>
</dbReference>
<dbReference type="PANTHER" id="PTHR11647">
    <property type="entry name" value="HYDRANTOINASE/DIHYDROPYRIMIDINASE FAMILY MEMBER"/>
    <property type="match status" value="1"/>
</dbReference>
<dbReference type="SUPFAM" id="SSF51556">
    <property type="entry name" value="Metallo-dependent hydrolases"/>
    <property type="match status" value="1"/>
</dbReference>
<dbReference type="InterPro" id="IPR032466">
    <property type="entry name" value="Metal_Hydrolase"/>
</dbReference>
<comment type="caution">
    <text evidence="3">The sequence shown here is derived from an EMBL/GenBank/DDBJ whole genome shotgun (WGS) entry which is preliminary data.</text>
</comment>
<dbReference type="Gene3D" id="3.20.20.140">
    <property type="entry name" value="Metal-dependent hydrolases"/>
    <property type="match status" value="1"/>
</dbReference>
<dbReference type="EMBL" id="BAAAQK010000032">
    <property type="protein sequence ID" value="GAA1880246.1"/>
    <property type="molecule type" value="Genomic_DNA"/>
</dbReference>
<proteinExistence type="predicted"/>
<sequence>MPEFDLVIRGGTVHDGTGAPPRTADVAVIGDTIAEVGRVSGRGRREITADGAVVAPGFVDIHTHYDGQATWTSRLQPSSWHGVTTVVAGNCGVGFAPALPEHRDRLIDLMEGVEDIPGVALHEGLPWTWRTFPEYLDVLDARPYDVDLAVQVPHAALRVHAMGERAAAHEEATADEIAQMAKLVAEAVRAGALGFSTSRTLNHKSIDGELTPSYGLAADELVAIARAVGETGTGVLQLVSDFSDPEQEFGLLREMAIASGRPLSFSLLQFPPFPDRHRTLLRLLEQACADGLEIRGQVAARAVGLILGLGNTLHPFMRNPVWRRLADLTPAEKAARMREPGLRAEILAAQTEEAELGRLGGKLIHMYHLMYELTDPPQYEPAPETSIVNRAAAEGREAVELAYDILAGGGMLYAIVTNYTDGNLDAVGEMLRHPHTIPGLSDGGAHVGSICDVSFPTTLLEYWTRDRAGERLDLEYVIQQQARDTARAVGLGDRGVLEPGYRADLNVIDMAALRLRRPENHADLPAGGSRLLQRAEGYRHTIVAGQETYADGEATDALPGRLVRGARKGPGRHGS</sequence>
<dbReference type="RefSeq" id="WP_344427956.1">
    <property type="nucleotide sequence ID" value="NZ_BAAAQK010000032.1"/>
</dbReference>
<reference evidence="3 4" key="1">
    <citation type="journal article" date="2019" name="Int. J. Syst. Evol. Microbiol.">
        <title>The Global Catalogue of Microorganisms (GCM) 10K type strain sequencing project: providing services to taxonomists for standard genome sequencing and annotation.</title>
        <authorList>
            <consortium name="The Broad Institute Genomics Platform"/>
            <consortium name="The Broad Institute Genome Sequencing Center for Infectious Disease"/>
            <person name="Wu L."/>
            <person name="Ma J."/>
        </authorList>
    </citation>
    <scope>NUCLEOTIDE SEQUENCE [LARGE SCALE GENOMIC DNA]</scope>
    <source>
        <strain evidence="3 4">JCM 16009</strain>
    </source>
</reference>
<evidence type="ECO:0000259" key="2">
    <source>
        <dbReference type="Pfam" id="PF07969"/>
    </source>
</evidence>
<keyword evidence="4" id="KW-1185">Reference proteome</keyword>
<accession>A0ABN2NPF6</accession>